<reference evidence="2 3" key="3">
    <citation type="submission" date="2020-02" db="EMBL/GenBank/DDBJ databases">
        <title>Flavobacterium profundi sp. nov., isolated from a deep-sea seamount.</title>
        <authorList>
            <person name="Zhang D.-C."/>
        </authorList>
    </citation>
    <scope>NUCLEOTIDE SEQUENCE [LARGE SCALE GENOMIC DNA]</scope>
    <source>
        <strain evidence="2 3">EC11</strain>
    </source>
</reference>
<organism evidence="2 3">
    <name type="scientific">Flavobacterium jejuense</name>
    <dbReference type="NCBI Taxonomy" id="1544455"/>
    <lineage>
        <taxon>Bacteria</taxon>
        <taxon>Pseudomonadati</taxon>
        <taxon>Bacteroidota</taxon>
        <taxon>Flavobacteriia</taxon>
        <taxon>Flavobacteriales</taxon>
        <taxon>Flavobacteriaceae</taxon>
        <taxon>Flavobacterium</taxon>
    </lineage>
</organism>
<sequence length="75" mass="7601">NFGTVADLVATGSGLKWYAASTGGTALVSTTNLATGTYYVSQTLNSCESATRTAVSVTLNVTPAPTASAQTFCNF</sequence>
<gene>
    <name evidence="2" type="ORF">FIA58_021235</name>
</gene>
<reference evidence="3" key="1">
    <citation type="submission" date="2019-05" db="EMBL/GenBank/DDBJ databases">
        <title>Flavobacterium profundi sp. nov., isolated from a deep-sea seamount.</title>
        <authorList>
            <person name="Zhang D.-C."/>
        </authorList>
    </citation>
    <scope>NUCLEOTIDE SEQUENCE [LARGE SCALE GENOMIC DNA]</scope>
    <source>
        <strain evidence="3">EC11</strain>
    </source>
</reference>
<dbReference type="EMBL" id="VEVQ02000066">
    <property type="protein sequence ID" value="NHN28202.1"/>
    <property type="molecule type" value="Genomic_DNA"/>
</dbReference>
<proteinExistence type="predicted"/>
<evidence type="ECO:0000313" key="2">
    <source>
        <dbReference type="EMBL" id="NHN28202.1"/>
    </source>
</evidence>
<dbReference type="Proteomes" id="UP000817854">
    <property type="component" value="Unassembled WGS sequence"/>
</dbReference>
<evidence type="ECO:0000313" key="3">
    <source>
        <dbReference type="Proteomes" id="UP000817854"/>
    </source>
</evidence>
<dbReference type="RefSeq" id="WP_165928979.1">
    <property type="nucleotide sequence ID" value="NZ_VEVQ02000066.1"/>
</dbReference>
<dbReference type="Pfam" id="PF19081">
    <property type="entry name" value="Ig_7"/>
    <property type="match status" value="1"/>
</dbReference>
<reference evidence="2 3" key="2">
    <citation type="submission" date="2019-05" db="EMBL/GenBank/DDBJ databases">
        <authorList>
            <person name="Lianzixin W."/>
        </authorList>
    </citation>
    <scope>NUCLEOTIDE SEQUENCE [LARGE SCALE GENOMIC DNA]</scope>
    <source>
        <strain evidence="2 3">EC11</strain>
    </source>
</reference>
<protein>
    <recommendedName>
        <fullName evidence="1">Ig-like domain-containing protein</fullName>
    </recommendedName>
</protein>
<evidence type="ECO:0000259" key="1">
    <source>
        <dbReference type="Pfam" id="PF19081"/>
    </source>
</evidence>
<keyword evidence="3" id="KW-1185">Reference proteome</keyword>
<feature type="non-terminal residue" evidence="2">
    <location>
        <position position="1"/>
    </location>
</feature>
<accession>A0ABX0IWK4</accession>
<feature type="domain" description="Ig-like" evidence="1">
    <location>
        <begin position="10"/>
        <end position="60"/>
    </location>
</feature>
<dbReference type="InterPro" id="IPR044023">
    <property type="entry name" value="Ig_7"/>
</dbReference>
<name>A0ABX0IWK4_9FLAO</name>
<feature type="non-terminal residue" evidence="2">
    <location>
        <position position="75"/>
    </location>
</feature>
<comment type="caution">
    <text evidence="2">The sequence shown here is derived from an EMBL/GenBank/DDBJ whole genome shotgun (WGS) entry which is preliminary data.</text>
</comment>